<evidence type="ECO:0000313" key="3">
    <source>
        <dbReference type="Proteomes" id="UP000682843"/>
    </source>
</evidence>
<reference evidence="2 3" key="1">
    <citation type="submission" date="2019-02" db="EMBL/GenBank/DDBJ databases">
        <title>Emended description of the genus Rhodopseudomonas and description of Rhodopseudomonas albus sp. nov., a non-phototrophic, heavy-metal-tolerant bacterium isolated from garden soil.</title>
        <authorList>
            <person name="Bao Z."/>
            <person name="Cao W.W."/>
            <person name="Sato Y."/>
            <person name="Nishizawa T."/>
            <person name="Zhao J."/>
            <person name="Guo Y."/>
            <person name="Ohta H."/>
        </authorList>
    </citation>
    <scope>NUCLEOTIDE SEQUENCE [LARGE SCALE GENOMIC DNA]</scope>
    <source>
        <strain evidence="2 3">SK50-23</strain>
    </source>
</reference>
<protein>
    <recommendedName>
        <fullName evidence="4">BrnA antitoxin of type II toxin-antitoxin system</fullName>
    </recommendedName>
</protein>
<feature type="compositionally biased region" description="Polar residues" evidence="1">
    <location>
        <begin position="1"/>
        <end position="15"/>
    </location>
</feature>
<accession>A0ABX8ACE2</accession>
<evidence type="ECO:0000256" key="1">
    <source>
        <dbReference type="SAM" id="MobiDB-lite"/>
    </source>
</evidence>
<dbReference type="InterPro" id="IPR025528">
    <property type="entry name" value="BrnA_antitoxin"/>
</dbReference>
<dbReference type="EMBL" id="CP036498">
    <property type="protein sequence ID" value="QUS41229.1"/>
    <property type="molecule type" value="Genomic_DNA"/>
</dbReference>
<evidence type="ECO:0008006" key="4">
    <source>
        <dbReference type="Google" id="ProtNLM"/>
    </source>
</evidence>
<gene>
    <name evidence="2" type="ORF">RPMA_22060</name>
</gene>
<organism evidence="2 3">
    <name type="scientific">Tardiphaga alba</name>
    <dbReference type="NCBI Taxonomy" id="340268"/>
    <lineage>
        <taxon>Bacteria</taxon>
        <taxon>Pseudomonadati</taxon>
        <taxon>Pseudomonadota</taxon>
        <taxon>Alphaproteobacteria</taxon>
        <taxon>Hyphomicrobiales</taxon>
        <taxon>Nitrobacteraceae</taxon>
        <taxon>Tardiphaga</taxon>
    </lineage>
</organism>
<feature type="region of interest" description="Disordered" evidence="1">
    <location>
        <begin position="1"/>
        <end position="31"/>
    </location>
</feature>
<proteinExistence type="predicted"/>
<dbReference type="RefSeq" id="WP_211909838.1">
    <property type="nucleotide sequence ID" value="NZ_CP036498.1"/>
</dbReference>
<name>A0ABX8ACE2_9BRAD</name>
<keyword evidence="3" id="KW-1185">Reference proteome</keyword>
<dbReference type="Pfam" id="PF14384">
    <property type="entry name" value="BrnA_antitoxin"/>
    <property type="match status" value="1"/>
</dbReference>
<evidence type="ECO:0000313" key="2">
    <source>
        <dbReference type="EMBL" id="QUS41229.1"/>
    </source>
</evidence>
<sequence>MPRKQPNTAQPSTLDEQVAKEPWVDPDDAPELTDELLDSVADRAVFSHGDKVIARGRPALDLFFKKATVTIRLDPDVVESYKSLGTGWQTKINDDLRKARKLGPRRKTA</sequence>
<dbReference type="Proteomes" id="UP000682843">
    <property type="component" value="Chromosome"/>
</dbReference>